<reference evidence="2" key="1">
    <citation type="submission" date="2021-01" db="EMBL/GenBank/DDBJ databases">
        <authorList>
            <person name="Li R."/>
            <person name="Bekaert M."/>
        </authorList>
    </citation>
    <scope>NUCLEOTIDE SEQUENCE</scope>
    <source>
        <strain evidence="2">Farmed</strain>
    </source>
</reference>
<proteinExistence type="predicted"/>
<accession>A0A812CE80</accession>
<keyword evidence="1" id="KW-0812">Transmembrane</keyword>
<evidence type="ECO:0000313" key="3">
    <source>
        <dbReference type="Proteomes" id="UP000597762"/>
    </source>
</evidence>
<feature type="transmembrane region" description="Helical" evidence="1">
    <location>
        <begin position="92"/>
        <end position="112"/>
    </location>
</feature>
<feature type="transmembrane region" description="Helical" evidence="1">
    <location>
        <begin position="182"/>
        <end position="202"/>
    </location>
</feature>
<feature type="transmembrane region" description="Helical" evidence="1">
    <location>
        <begin position="473"/>
        <end position="495"/>
    </location>
</feature>
<gene>
    <name evidence="2" type="ORF">SPHA_34404</name>
</gene>
<dbReference type="Proteomes" id="UP000597762">
    <property type="component" value="Unassembled WGS sequence"/>
</dbReference>
<keyword evidence="1" id="KW-0472">Membrane</keyword>
<name>A0A812CE80_ACAPH</name>
<feature type="transmembrane region" description="Helical" evidence="1">
    <location>
        <begin position="61"/>
        <end position="85"/>
    </location>
</feature>
<keyword evidence="3" id="KW-1185">Reference proteome</keyword>
<protein>
    <submittedName>
        <fullName evidence="2">Uncharacterized protein</fullName>
    </submittedName>
</protein>
<feature type="transmembrane region" description="Helical" evidence="1">
    <location>
        <begin position="394"/>
        <end position="411"/>
    </location>
</feature>
<feature type="transmembrane region" description="Helical" evidence="1">
    <location>
        <begin position="446"/>
        <end position="466"/>
    </location>
</feature>
<keyword evidence="1" id="KW-1133">Transmembrane helix</keyword>
<evidence type="ECO:0000313" key="2">
    <source>
        <dbReference type="EMBL" id="CAE1264861.1"/>
    </source>
</evidence>
<comment type="caution">
    <text evidence="2">The sequence shown here is derived from an EMBL/GenBank/DDBJ whole genome shotgun (WGS) entry which is preliminary data.</text>
</comment>
<feature type="transmembrane region" description="Helical" evidence="1">
    <location>
        <begin position="423"/>
        <end position="440"/>
    </location>
</feature>
<evidence type="ECO:0000256" key="1">
    <source>
        <dbReference type="SAM" id="Phobius"/>
    </source>
</evidence>
<sequence length="532" mass="61277">MSQFSLSRRRRWSRNRTFSSLSRLFFSLLPPSHLTHCISLSPSLSSLSLPLSLSLSPPLPLSLSLSLSSLSPLSLSLSLSVLIYLISRIPTLYLFSYYIHSFLLSFFGYFYISSIANSASPTQHRQLGTANGTANLDRPTRIDQLSNAKSELPTRHRQLGIANLTSPTRHSQLGTPNLALPTWHVCSFLVFSLFLMFVSFSFRHQYYHITFLLLDFLFSTTISAHIAPCWSWRLVCPHRSNDSHYRVIAARMDSVYVRRALRSSEKCAAKCSHLPRTLRSLLTRRSSLSVFHNIQRLAINMLAANGRISVEKCMQLPRSERAKGEGACQLHIIAVHAELVGGTTTAHRIGKKNVLFTARPTPYSTTAYLSSTFSWLIFYFSMFFFVFFPTLQLTLFPLFLFYMFCFSFYAFQFSFSSSISFSFNSIYKLLFLSFFQFFSLPSVSLFPLHNIFISSFLFFSLFSYYFPRFLKFFSFLSYIISFFNVILSNFIFLNFFPSFFTFILPPISYTFCSFSSFSSIIYFLNYFCSLLF</sequence>
<dbReference type="AlphaFoldDB" id="A0A812CE80"/>
<feature type="transmembrane region" description="Helical" evidence="1">
    <location>
        <begin position="367"/>
        <end position="388"/>
    </location>
</feature>
<dbReference type="EMBL" id="CAHIKZ030001458">
    <property type="protein sequence ID" value="CAE1264861.1"/>
    <property type="molecule type" value="Genomic_DNA"/>
</dbReference>
<organism evidence="2 3">
    <name type="scientific">Acanthosepion pharaonis</name>
    <name type="common">Pharaoh cuttlefish</name>
    <name type="synonym">Sepia pharaonis</name>
    <dbReference type="NCBI Taxonomy" id="158019"/>
    <lineage>
        <taxon>Eukaryota</taxon>
        <taxon>Metazoa</taxon>
        <taxon>Spiralia</taxon>
        <taxon>Lophotrochozoa</taxon>
        <taxon>Mollusca</taxon>
        <taxon>Cephalopoda</taxon>
        <taxon>Coleoidea</taxon>
        <taxon>Decapodiformes</taxon>
        <taxon>Sepiida</taxon>
        <taxon>Sepiina</taxon>
        <taxon>Sepiidae</taxon>
        <taxon>Acanthosepion</taxon>
    </lineage>
</organism>
<feature type="transmembrane region" description="Helical" evidence="1">
    <location>
        <begin position="507"/>
        <end position="528"/>
    </location>
</feature>